<dbReference type="GO" id="GO:0031047">
    <property type="term" value="P:regulatory ncRNA-mediated gene silencing"/>
    <property type="evidence" value="ECO:0007669"/>
    <property type="project" value="UniProtKB-KW"/>
</dbReference>
<reference evidence="17 18" key="1">
    <citation type="journal article" date="2024" name="Plant Biotechnol. J.">
        <title>Dendrobium thyrsiflorum genome and its molecular insights into genes involved in important horticultural traits.</title>
        <authorList>
            <person name="Chen B."/>
            <person name="Wang J.Y."/>
            <person name="Zheng P.J."/>
            <person name="Li K.L."/>
            <person name="Liang Y.M."/>
            <person name="Chen X.F."/>
            <person name="Zhang C."/>
            <person name="Zhao X."/>
            <person name="He X."/>
            <person name="Zhang G.Q."/>
            <person name="Liu Z.J."/>
            <person name="Xu Q."/>
        </authorList>
    </citation>
    <scope>NUCLEOTIDE SEQUENCE [LARGE SCALE GENOMIC DNA]</scope>
    <source>
        <strain evidence="17">GZMU011</strain>
    </source>
</reference>
<dbReference type="GO" id="GO:0016787">
    <property type="term" value="F:hydrolase activity"/>
    <property type="evidence" value="ECO:0007669"/>
    <property type="project" value="UniProtKB-KW"/>
</dbReference>
<protein>
    <recommendedName>
        <fullName evidence="16">Morc S5 domain-containing protein</fullName>
    </recommendedName>
</protein>
<dbReference type="EMBL" id="JANQDX010000009">
    <property type="protein sequence ID" value="KAL0918762.1"/>
    <property type="molecule type" value="Genomic_DNA"/>
</dbReference>
<keyword evidence="18" id="KW-1185">Reference proteome</keyword>
<dbReference type="InterPro" id="IPR045261">
    <property type="entry name" value="MORC_ATPase"/>
</dbReference>
<evidence type="ECO:0000256" key="12">
    <source>
        <dbReference type="ARBA" id="ARBA00023204"/>
    </source>
</evidence>
<name>A0ABD0V7T4_DENTH</name>
<evidence type="ECO:0000256" key="14">
    <source>
        <dbReference type="SAM" id="Coils"/>
    </source>
</evidence>
<keyword evidence="9" id="KW-0156">Chromatin regulator</keyword>
<keyword evidence="7" id="KW-0378">Hydrolase</keyword>
<evidence type="ECO:0000256" key="1">
    <source>
        <dbReference type="ARBA" id="ARBA00004123"/>
    </source>
</evidence>
<evidence type="ECO:0000256" key="3">
    <source>
        <dbReference type="ARBA" id="ARBA00022722"/>
    </source>
</evidence>
<dbReference type="GO" id="GO:0005634">
    <property type="term" value="C:nucleus"/>
    <property type="evidence" value="ECO:0007669"/>
    <property type="project" value="UniProtKB-SubCell"/>
</dbReference>
<dbReference type="InterPro" id="IPR036890">
    <property type="entry name" value="HATPase_C_sf"/>
</dbReference>
<evidence type="ECO:0000313" key="18">
    <source>
        <dbReference type="Proteomes" id="UP001552299"/>
    </source>
</evidence>
<feature type="region of interest" description="Disordered" evidence="15">
    <location>
        <begin position="585"/>
        <end position="657"/>
    </location>
</feature>
<feature type="coiled-coil region" evidence="14">
    <location>
        <begin position="783"/>
        <end position="849"/>
    </location>
</feature>
<dbReference type="FunFam" id="3.30.565.10:FF:000075">
    <property type="entry name" value="MORC family CW-type zinc finger protein 4"/>
    <property type="match status" value="1"/>
</dbReference>
<dbReference type="GO" id="GO:0031349">
    <property type="term" value="P:positive regulation of defense response"/>
    <property type="evidence" value="ECO:0007669"/>
    <property type="project" value="UniProtKB-ARBA"/>
</dbReference>
<dbReference type="AlphaFoldDB" id="A0ABD0V7T4"/>
<dbReference type="PANTHER" id="PTHR23336:SF80">
    <property type="entry name" value="PROTEIN MICRORCHIDIA 7-LIKE"/>
    <property type="match status" value="1"/>
</dbReference>
<evidence type="ECO:0000256" key="7">
    <source>
        <dbReference type="ARBA" id="ARBA00022801"/>
    </source>
</evidence>
<evidence type="ECO:0000256" key="9">
    <source>
        <dbReference type="ARBA" id="ARBA00022853"/>
    </source>
</evidence>
<dbReference type="GO" id="GO:0006281">
    <property type="term" value="P:DNA repair"/>
    <property type="evidence" value="ECO:0007669"/>
    <property type="project" value="UniProtKB-KW"/>
</dbReference>
<dbReference type="Gene3D" id="3.30.565.10">
    <property type="entry name" value="Histidine kinase-like ATPase, C-terminal domain"/>
    <property type="match status" value="1"/>
</dbReference>
<accession>A0ABD0V7T4</accession>
<keyword evidence="11" id="KW-0943">RNA-mediated gene silencing</keyword>
<evidence type="ECO:0000313" key="17">
    <source>
        <dbReference type="EMBL" id="KAL0918762.1"/>
    </source>
</evidence>
<evidence type="ECO:0000256" key="13">
    <source>
        <dbReference type="ARBA" id="ARBA00023242"/>
    </source>
</evidence>
<feature type="compositionally biased region" description="Low complexity" evidence="15">
    <location>
        <begin position="690"/>
        <end position="703"/>
    </location>
</feature>
<dbReference type="Pfam" id="PF17942">
    <property type="entry name" value="Morc6_S5"/>
    <property type="match status" value="1"/>
</dbReference>
<keyword evidence="3" id="KW-0540">Nuclease</keyword>
<evidence type="ECO:0000256" key="4">
    <source>
        <dbReference type="ARBA" id="ARBA00022741"/>
    </source>
</evidence>
<keyword evidence="4" id="KW-0547">Nucleotide-binding</keyword>
<gene>
    <name evidence="17" type="ORF">M5K25_010793</name>
</gene>
<keyword evidence="5" id="KW-0255">Endonuclease</keyword>
<keyword evidence="13" id="KW-0539">Nucleus</keyword>
<feature type="compositionally biased region" description="Polar residues" evidence="15">
    <location>
        <begin position="621"/>
        <end position="640"/>
    </location>
</feature>
<evidence type="ECO:0000256" key="10">
    <source>
        <dbReference type="ARBA" id="ARBA00023054"/>
    </source>
</evidence>
<sequence>MKSEMCDAGELVFGSDAAVSVPAIAGSGGGDVGKRARVSTCELDEGEVIKRAKRDFILPPGFLDPLPARVFCPKPLSVRPIAPITTVNPMSPLFTSRPMAPLSTVLPVMPLSTARPIASSSMVWPVESSSTSTFRSESPPLKLVKVEDKQEGSNGCRQFWKAGDYEGPTECCSSFSADIDRVRVHPKFLHSNATSHKWALGALAELLDNSMDEVCNGATFVNIDVLKNPKDQTKMLLVEDNGGGMDPDKMRQCMSLGYSMKSKSANTIGQYGNGFKTSTMRLGADVIVFSRCRGNDGMSPTQSIGMLSYTFLRNTGKQDIIVPMVDYEKRDDDWHQMERSSSVAWKTNMDSMVQWSPYSSEADLLQQFNFMFDQGTRIIIYNLWEDDEGQLELDFVTDAQDIQIRGANRDEKKIEMSKNFPHSRHFLTYHHSMRSYASILYLRLPQGFRIVLRGKEIEHHNIANDMMMIEEKTYRPQPGPDGVSKDPNIFAAVTIGFVKDAKNHIDVQGFNVYHKNRLIKPFWRIWNAAGSDGRGVIGVLEANFIEPAHDKQGFERTAVLNRLEARLIRIQKNYWSSNCQKIGYAPRRQKKSIKNSEDNESSPETPQQPCAPPMMAKPSMVVQSQDSTKHQNSAKLSLHSNYVARESGNSVNSDETMKYEVVNSSKKPHNNDYEKSGECKLLHQPRYPFSISSSNYNGSGQSNTECKPNKKSLDGSEDIACSSLISSSELNDGLRQSHKMGAECNVNGLKALDFGMHTKPLANQNKALKERIVTVEGKLLHDLKNAMLKNKELSEKVELLQKRLKDAGKEQETIVNIFFEERERRDAIEEKWRTLLKVANDKIKNLENLAISGIKSEL</sequence>
<keyword evidence="8" id="KW-0067">ATP-binding</keyword>
<proteinExistence type="inferred from homology"/>
<feature type="domain" description="Morc S5" evidence="16">
    <location>
        <begin position="431"/>
        <end position="575"/>
    </location>
</feature>
<comment type="subcellular location">
    <subcellularLocation>
        <location evidence="1">Nucleus</location>
    </subcellularLocation>
</comment>
<dbReference type="PANTHER" id="PTHR23336">
    <property type="entry name" value="ZINC FINGER CW-TYPE COILED-COIL DOMAIN PROTEIN 3"/>
    <property type="match status" value="1"/>
</dbReference>
<keyword evidence="10 14" id="KW-0175">Coiled coil</keyword>
<dbReference type="Proteomes" id="UP001552299">
    <property type="component" value="Unassembled WGS sequence"/>
</dbReference>
<comment type="caution">
    <text evidence="17">The sequence shown here is derived from an EMBL/GenBank/DDBJ whole genome shotgun (WGS) entry which is preliminary data.</text>
</comment>
<dbReference type="GO" id="GO:0004519">
    <property type="term" value="F:endonuclease activity"/>
    <property type="evidence" value="ECO:0007669"/>
    <property type="project" value="UniProtKB-KW"/>
</dbReference>
<dbReference type="Pfam" id="PF13589">
    <property type="entry name" value="HATPase_c_3"/>
    <property type="match status" value="1"/>
</dbReference>
<keyword evidence="12" id="KW-0234">DNA repair</keyword>
<dbReference type="GO" id="GO:0006325">
    <property type="term" value="P:chromatin organization"/>
    <property type="evidence" value="ECO:0007669"/>
    <property type="project" value="UniProtKB-KW"/>
</dbReference>
<organism evidence="17 18">
    <name type="scientific">Dendrobium thyrsiflorum</name>
    <name type="common">Pinecone-like raceme dendrobium</name>
    <name type="synonym">Orchid</name>
    <dbReference type="NCBI Taxonomy" id="117978"/>
    <lineage>
        <taxon>Eukaryota</taxon>
        <taxon>Viridiplantae</taxon>
        <taxon>Streptophyta</taxon>
        <taxon>Embryophyta</taxon>
        <taxon>Tracheophyta</taxon>
        <taxon>Spermatophyta</taxon>
        <taxon>Magnoliopsida</taxon>
        <taxon>Liliopsida</taxon>
        <taxon>Asparagales</taxon>
        <taxon>Orchidaceae</taxon>
        <taxon>Epidendroideae</taxon>
        <taxon>Malaxideae</taxon>
        <taxon>Dendrobiinae</taxon>
        <taxon>Dendrobium</taxon>
    </lineage>
</organism>
<keyword evidence="6" id="KW-0227">DNA damage</keyword>
<dbReference type="InterPro" id="IPR041006">
    <property type="entry name" value="Morc_S5"/>
</dbReference>
<evidence type="ECO:0000256" key="11">
    <source>
        <dbReference type="ARBA" id="ARBA00023158"/>
    </source>
</evidence>
<evidence type="ECO:0000259" key="16">
    <source>
        <dbReference type="Pfam" id="PF17942"/>
    </source>
</evidence>
<evidence type="ECO:0000256" key="15">
    <source>
        <dbReference type="SAM" id="MobiDB-lite"/>
    </source>
</evidence>
<feature type="region of interest" description="Disordered" evidence="15">
    <location>
        <begin position="690"/>
        <end position="712"/>
    </location>
</feature>
<evidence type="ECO:0000256" key="5">
    <source>
        <dbReference type="ARBA" id="ARBA00022759"/>
    </source>
</evidence>
<evidence type="ECO:0000256" key="6">
    <source>
        <dbReference type="ARBA" id="ARBA00022763"/>
    </source>
</evidence>
<evidence type="ECO:0000256" key="8">
    <source>
        <dbReference type="ARBA" id="ARBA00022840"/>
    </source>
</evidence>
<dbReference type="SUPFAM" id="SSF55874">
    <property type="entry name" value="ATPase domain of HSP90 chaperone/DNA topoisomerase II/histidine kinase"/>
    <property type="match status" value="1"/>
</dbReference>
<comment type="similarity">
    <text evidence="2">Belongs to the MORC ATPase protein family.</text>
</comment>
<dbReference type="GO" id="GO:0005524">
    <property type="term" value="F:ATP binding"/>
    <property type="evidence" value="ECO:0007669"/>
    <property type="project" value="UniProtKB-KW"/>
</dbReference>
<evidence type="ECO:0000256" key="2">
    <source>
        <dbReference type="ARBA" id="ARBA00007845"/>
    </source>
</evidence>